<sequence>MWTAARIECQAHGGDLFINYEKEKEDLICATNNSYVGLHFWIGLNDRAQEGNFYYLRGRKKITDVHWGKGNSGSEDMNDCVYITKNDKFQVEFNTQSCVAQNFFICEFNLSKR</sequence>
<dbReference type="Pfam" id="PF00059">
    <property type="entry name" value="Lectin_C"/>
    <property type="match status" value="1"/>
</dbReference>
<dbReference type="SUPFAM" id="SSF56436">
    <property type="entry name" value="C-type lectin-like"/>
    <property type="match status" value="1"/>
</dbReference>
<dbReference type="InterPro" id="IPR016186">
    <property type="entry name" value="C-type_lectin-like/link_sf"/>
</dbReference>
<dbReference type="InterPro" id="IPR016187">
    <property type="entry name" value="CTDL_fold"/>
</dbReference>
<dbReference type="InterPro" id="IPR001304">
    <property type="entry name" value="C-type_lectin-like"/>
</dbReference>
<protein>
    <recommendedName>
        <fullName evidence="1">C-type lectin domain-containing protein</fullName>
    </recommendedName>
</protein>
<evidence type="ECO:0000313" key="2">
    <source>
        <dbReference type="EMBL" id="KAK3727269.1"/>
    </source>
</evidence>
<dbReference type="AlphaFoldDB" id="A0AAE0Y084"/>
<gene>
    <name evidence="2" type="ORF">RRG08_049894</name>
</gene>
<organism evidence="2 3">
    <name type="scientific">Elysia crispata</name>
    <name type="common">lettuce slug</name>
    <dbReference type="NCBI Taxonomy" id="231223"/>
    <lineage>
        <taxon>Eukaryota</taxon>
        <taxon>Metazoa</taxon>
        <taxon>Spiralia</taxon>
        <taxon>Lophotrochozoa</taxon>
        <taxon>Mollusca</taxon>
        <taxon>Gastropoda</taxon>
        <taxon>Heterobranchia</taxon>
        <taxon>Euthyneura</taxon>
        <taxon>Panpulmonata</taxon>
        <taxon>Sacoglossa</taxon>
        <taxon>Placobranchoidea</taxon>
        <taxon>Plakobranchidae</taxon>
        <taxon>Elysia</taxon>
    </lineage>
</organism>
<accession>A0AAE0Y084</accession>
<dbReference type="Proteomes" id="UP001283361">
    <property type="component" value="Unassembled WGS sequence"/>
</dbReference>
<dbReference type="InterPro" id="IPR050801">
    <property type="entry name" value="Ca-Dep_Lectins_ImmuneDev"/>
</dbReference>
<dbReference type="Gene3D" id="3.10.100.10">
    <property type="entry name" value="Mannose-Binding Protein A, subunit A"/>
    <property type="match status" value="1"/>
</dbReference>
<evidence type="ECO:0000259" key="1">
    <source>
        <dbReference type="PROSITE" id="PS50041"/>
    </source>
</evidence>
<comment type="caution">
    <text evidence="2">The sequence shown here is derived from an EMBL/GenBank/DDBJ whole genome shotgun (WGS) entry which is preliminary data.</text>
</comment>
<dbReference type="CDD" id="cd00037">
    <property type="entry name" value="CLECT"/>
    <property type="match status" value="1"/>
</dbReference>
<dbReference type="PANTHER" id="PTHR22801:SF63">
    <property type="entry name" value="C-TYPE LECTIN DOMAIN-CONTAINING PROTEIN"/>
    <property type="match status" value="1"/>
</dbReference>
<dbReference type="EMBL" id="JAWDGP010007247">
    <property type="protein sequence ID" value="KAK3727269.1"/>
    <property type="molecule type" value="Genomic_DNA"/>
</dbReference>
<feature type="domain" description="C-type lectin" evidence="1">
    <location>
        <begin position="1"/>
        <end position="107"/>
    </location>
</feature>
<dbReference type="PROSITE" id="PS50041">
    <property type="entry name" value="C_TYPE_LECTIN_2"/>
    <property type="match status" value="1"/>
</dbReference>
<dbReference type="PANTHER" id="PTHR22801">
    <property type="entry name" value="LITHOSTATHINE"/>
    <property type="match status" value="1"/>
</dbReference>
<evidence type="ECO:0000313" key="3">
    <source>
        <dbReference type="Proteomes" id="UP001283361"/>
    </source>
</evidence>
<proteinExistence type="predicted"/>
<name>A0AAE0Y084_9GAST</name>
<reference evidence="2" key="1">
    <citation type="journal article" date="2023" name="G3 (Bethesda)">
        <title>A reference genome for the long-term kleptoplast-retaining sea slug Elysia crispata morphotype clarki.</title>
        <authorList>
            <person name="Eastman K.E."/>
            <person name="Pendleton A.L."/>
            <person name="Shaikh M.A."/>
            <person name="Suttiyut T."/>
            <person name="Ogas R."/>
            <person name="Tomko P."/>
            <person name="Gavelis G."/>
            <person name="Widhalm J.R."/>
            <person name="Wisecaver J.H."/>
        </authorList>
    </citation>
    <scope>NUCLEOTIDE SEQUENCE</scope>
    <source>
        <strain evidence="2">ECLA1</strain>
    </source>
</reference>
<keyword evidence="3" id="KW-1185">Reference proteome</keyword>